<dbReference type="PATRIC" id="fig|882800.3.peg.216"/>
<protein>
    <recommendedName>
        <fullName evidence="1">Phage neck terminator protein gp12-like domain-containing protein</fullName>
    </recommendedName>
</protein>
<evidence type="ECO:0000259" key="1">
    <source>
        <dbReference type="Pfam" id="PF23961"/>
    </source>
</evidence>
<dbReference type="InterPro" id="IPR057087">
    <property type="entry name" value="Gp12-like"/>
</dbReference>
<feature type="domain" description="Phage neck terminator protein gp12-like" evidence="1">
    <location>
        <begin position="34"/>
        <end position="171"/>
    </location>
</feature>
<dbReference type="EMBL" id="AGJK01000003">
    <property type="protein sequence ID" value="EHP94884.1"/>
    <property type="molecule type" value="Genomic_DNA"/>
</dbReference>
<accession>H1KC67</accession>
<dbReference type="Pfam" id="PF23961">
    <property type="entry name" value="Phage_tail_terminator_9"/>
    <property type="match status" value="1"/>
</dbReference>
<gene>
    <name evidence="2" type="ORF">MetexDRAFT_0229</name>
</gene>
<name>H1KC67_METEX</name>
<comment type="caution">
    <text evidence="2">The sequence shown here is derived from an EMBL/GenBank/DDBJ whole genome shotgun (WGS) entry which is preliminary data.</text>
</comment>
<evidence type="ECO:0000313" key="2">
    <source>
        <dbReference type="EMBL" id="EHP94884.1"/>
    </source>
</evidence>
<dbReference type="Proteomes" id="UP000004382">
    <property type="component" value="Unassembled WGS sequence"/>
</dbReference>
<organism evidence="2 3">
    <name type="scientific">Methylorubrum extorquens DSM 13060</name>
    <dbReference type="NCBI Taxonomy" id="882800"/>
    <lineage>
        <taxon>Bacteria</taxon>
        <taxon>Pseudomonadati</taxon>
        <taxon>Pseudomonadota</taxon>
        <taxon>Alphaproteobacteria</taxon>
        <taxon>Hyphomicrobiales</taxon>
        <taxon>Methylobacteriaceae</taxon>
        <taxon>Methylorubrum</taxon>
    </lineage>
</organism>
<evidence type="ECO:0000313" key="3">
    <source>
        <dbReference type="Proteomes" id="UP000004382"/>
    </source>
</evidence>
<dbReference type="AlphaFoldDB" id="H1KC67"/>
<dbReference type="RefSeq" id="WP_003596326.1">
    <property type="nucleotide sequence ID" value="NZ_AGJK01000003.1"/>
</dbReference>
<reference evidence="2 3" key="1">
    <citation type="submission" date="2011-09" db="EMBL/GenBank/DDBJ databases">
        <title>The draft genome of Methylobacterium extorquens DSM 13060.</title>
        <authorList>
            <consortium name="US DOE Joint Genome Institute (JGI-PGF)"/>
            <person name="Lucas S."/>
            <person name="Han J."/>
            <person name="Lapidus A."/>
            <person name="Cheng J.-F."/>
            <person name="Goodwin L."/>
            <person name="Pitluck S."/>
            <person name="Peters L."/>
            <person name="Land M.L."/>
            <person name="Hauser L."/>
            <person name="Koskimaki J."/>
            <person name="Halonen O."/>
            <person name="Pirttila A."/>
            <person name="Frank C."/>
            <person name="Woyke T.J."/>
        </authorList>
    </citation>
    <scope>NUCLEOTIDE SEQUENCE [LARGE SCALE GENOMIC DNA]</scope>
    <source>
        <strain evidence="2 3">DSM 13060</strain>
    </source>
</reference>
<proteinExistence type="predicted"/>
<sequence>MTEDEAFDRLRGLLVAVNAESVILGQTETALTDIILHHQRAPMPEGAYAGLTPLGSTESGDGYTLCYDTVTIQGVERVVEVRTIGLTYGWRVDIYASRPRDYADAFVAALQSARAQLEMLPAVVSEVGEVKQSADRNQENWEGRANFTVSLSVARKQRTLIDVIERGHIDFTGSGGPVPVQTSIDYAKG</sequence>
<dbReference type="NCBIfam" id="NF047498">
    <property type="entry name" value="LIC_12616_fam"/>
    <property type="match status" value="1"/>
</dbReference>